<reference evidence="2 3" key="1">
    <citation type="submission" date="2017-01" db="EMBL/GenBank/DDBJ databases">
        <title>Complete genome of Lacinutrix venerupis DOK2-8 isolated from seawater in Dokdo.</title>
        <authorList>
            <person name="Chi W.-J."/>
            <person name="Kim J.H."/>
        </authorList>
    </citation>
    <scope>NUCLEOTIDE SEQUENCE [LARGE SCALE GENOMIC DNA]</scope>
    <source>
        <strain evidence="2 3">DOK2-8</strain>
    </source>
</reference>
<sequence length="134" mass="15725">MNKVEIHKKTFPKLNLAIGIIWFLSGFSSLLDEDKSMSFFNGLSLVLGILYIFLSFYERKPFYIIENKKIKKNHFPLKEFDLSSLSKIIRFASSYELVSEHQKSFKINTEIFDKASLQKLTSILEEYESKINKQ</sequence>
<keyword evidence="1" id="KW-0812">Transmembrane</keyword>
<keyword evidence="1" id="KW-1133">Transmembrane helix</keyword>
<evidence type="ECO:0000313" key="2">
    <source>
        <dbReference type="EMBL" id="APX99527.1"/>
    </source>
</evidence>
<organism evidence="2 3">
    <name type="scientific">Lacinutrix venerupis</name>
    <dbReference type="NCBI Taxonomy" id="1486034"/>
    <lineage>
        <taxon>Bacteria</taxon>
        <taxon>Pseudomonadati</taxon>
        <taxon>Bacteroidota</taxon>
        <taxon>Flavobacteriia</taxon>
        <taxon>Flavobacteriales</taxon>
        <taxon>Flavobacteriaceae</taxon>
        <taxon>Lacinutrix</taxon>
    </lineage>
</organism>
<evidence type="ECO:0000256" key="1">
    <source>
        <dbReference type="SAM" id="Phobius"/>
    </source>
</evidence>
<dbReference type="RefSeq" id="WP_076732156.1">
    <property type="nucleotide sequence ID" value="NZ_CP019352.1"/>
</dbReference>
<dbReference type="AlphaFoldDB" id="A0AAC9PW97"/>
<accession>A0AAC9PW97</accession>
<proteinExistence type="predicted"/>
<feature type="transmembrane region" description="Helical" evidence="1">
    <location>
        <begin position="37"/>
        <end position="57"/>
    </location>
</feature>
<dbReference type="KEGG" id="lvn:BWR22_04090"/>
<feature type="transmembrane region" description="Helical" evidence="1">
    <location>
        <begin position="12"/>
        <end position="31"/>
    </location>
</feature>
<protein>
    <submittedName>
        <fullName evidence="2">Uncharacterized protein</fullName>
    </submittedName>
</protein>
<dbReference type="Proteomes" id="UP000187506">
    <property type="component" value="Chromosome"/>
</dbReference>
<name>A0AAC9PW97_9FLAO</name>
<gene>
    <name evidence="2" type="ORF">BWR22_04090</name>
</gene>
<keyword evidence="1" id="KW-0472">Membrane</keyword>
<dbReference type="EMBL" id="CP019352">
    <property type="protein sequence ID" value="APX99527.1"/>
    <property type="molecule type" value="Genomic_DNA"/>
</dbReference>
<evidence type="ECO:0000313" key="3">
    <source>
        <dbReference type="Proteomes" id="UP000187506"/>
    </source>
</evidence>
<keyword evidence="3" id="KW-1185">Reference proteome</keyword>